<dbReference type="RefSeq" id="WP_378988591.1">
    <property type="nucleotide sequence ID" value="NZ_JBHSBW010000016.1"/>
</dbReference>
<keyword evidence="6 8" id="KW-0443">Lipid metabolism</keyword>
<sequence length="126" mass="13928">MIVSIGTDIVQHTLNSKLLNWNSNGNLQNRILSDIELEIYNSNPSDDFVAGRFSAKEAILKCLGTGMQDGISLKDISVLKHKSGKIEVELIGQPKEIADQLGINHWHISITHSQDYSLAFVIGEKV</sequence>
<dbReference type="NCBIfam" id="TIGR00516">
    <property type="entry name" value="acpS"/>
    <property type="match status" value="1"/>
</dbReference>
<dbReference type="EMBL" id="JBHSBW010000016">
    <property type="protein sequence ID" value="MFC4213410.1"/>
    <property type="molecule type" value="Genomic_DNA"/>
</dbReference>
<keyword evidence="2 8" id="KW-0808">Transferase</keyword>
<keyword evidence="11" id="KW-1185">Reference proteome</keyword>
<evidence type="ECO:0000259" key="9">
    <source>
        <dbReference type="Pfam" id="PF01648"/>
    </source>
</evidence>
<evidence type="ECO:0000256" key="2">
    <source>
        <dbReference type="ARBA" id="ARBA00022679"/>
    </source>
</evidence>
<evidence type="ECO:0000256" key="1">
    <source>
        <dbReference type="ARBA" id="ARBA00022516"/>
    </source>
</evidence>
<keyword evidence="7 8" id="KW-0275">Fatty acid biosynthesis</keyword>
<evidence type="ECO:0000256" key="6">
    <source>
        <dbReference type="ARBA" id="ARBA00023098"/>
    </source>
</evidence>
<feature type="binding site" evidence="8">
    <location>
        <position position="8"/>
    </location>
    <ligand>
        <name>Mg(2+)</name>
        <dbReference type="ChEBI" id="CHEBI:18420"/>
    </ligand>
</feature>
<gene>
    <name evidence="8 10" type="primary">acpS</name>
    <name evidence="10" type="ORF">ACFOWA_19615</name>
</gene>
<dbReference type="InterPro" id="IPR002582">
    <property type="entry name" value="ACPS"/>
</dbReference>
<feature type="binding site" evidence="8">
    <location>
        <position position="57"/>
    </location>
    <ligand>
        <name>Mg(2+)</name>
        <dbReference type="ChEBI" id="CHEBI:18420"/>
    </ligand>
</feature>
<feature type="domain" description="4'-phosphopantetheinyl transferase" evidence="9">
    <location>
        <begin position="4"/>
        <end position="120"/>
    </location>
</feature>
<comment type="similarity">
    <text evidence="8">Belongs to the P-Pant transferase superfamily. AcpS family.</text>
</comment>
<dbReference type="SUPFAM" id="SSF56214">
    <property type="entry name" value="4'-phosphopantetheinyl transferase"/>
    <property type="match status" value="1"/>
</dbReference>
<evidence type="ECO:0000256" key="4">
    <source>
        <dbReference type="ARBA" id="ARBA00022832"/>
    </source>
</evidence>
<dbReference type="HAMAP" id="MF_00101">
    <property type="entry name" value="AcpS"/>
    <property type="match status" value="1"/>
</dbReference>
<evidence type="ECO:0000256" key="8">
    <source>
        <dbReference type="HAMAP-Rule" id="MF_00101"/>
    </source>
</evidence>
<evidence type="ECO:0000256" key="7">
    <source>
        <dbReference type="ARBA" id="ARBA00023160"/>
    </source>
</evidence>
<dbReference type="EC" id="2.7.8.7" evidence="8"/>
<keyword evidence="5 8" id="KW-0460">Magnesium</keyword>
<comment type="catalytic activity">
    <reaction evidence="8">
        <text>apo-[ACP] + CoA = holo-[ACP] + adenosine 3',5'-bisphosphate + H(+)</text>
        <dbReference type="Rhea" id="RHEA:12068"/>
        <dbReference type="Rhea" id="RHEA-COMP:9685"/>
        <dbReference type="Rhea" id="RHEA-COMP:9690"/>
        <dbReference type="ChEBI" id="CHEBI:15378"/>
        <dbReference type="ChEBI" id="CHEBI:29999"/>
        <dbReference type="ChEBI" id="CHEBI:57287"/>
        <dbReference type="ChEBI" id="CHEBI:58343"/>
        <dbReference type="ChEBI" id="CHEBI:64479"/>
        <dbReference type="EC" id="2.7.8.7"/>
    </reaction>
</comment>
<organism evidence="10 11">
    <name type="scientific">Pedobacter lithocola</name>
    <dbReference type="NCBI Taxonomy" id="1908239"/>
    <lineage>
        <taxon>Bacteria</taxon>
        <taxon>Pseudomonadati</taxon>
        <taxon>Bacteroidota</taxon>
        <taxon>Sphingobacteriia</taxon>
        <taxon>Sphingobacteriales</taxon>
        <taxon>Sphingobacteriaceae</taxon>
        <taxon>Pedobacter</taxon>
    </lineage>
</organism>
<accession>A0ABV8PH75</accession>
<dbReference type="InterPro" id="IPR037143">
    <property type="entry name" value="4-PPantetheinyl_Trfase_dom_sf"/>
</dbReference>
<comment type="cofactor">
    <cofactor evidence="8">
        <name>Mg(2+)</name>
        <dbReference type="ChEBI" id="CHEBI:18420"/>
    </cofactor>
</comment>
<dbReference type="Gene3D" id="3.90.470.20">
    <property type="entry name" value="4'-phosphopantetheinyl transferase domain"/>
    <property type="match status" value="1"/>
</dbReference>
<keyword evidence="1 8" id="KW-0444">Lipid biosynthesis</keyword>
<dbReference type="GO" id="GO:0008897">
    <property type="term" value="F:holo-[acyl-carrier-protein] synthase activity"/>
    <property type="evidence" value="ECO:0007669"/>
    <property type="project" value="UniProtKB-EC"/>
</dbReference>
<evidence type="ECO:0000256" key="3">
    <source>
        <dbReference type="ARBA" id="ARBA00022723"/>
    </source>
</evidence>
<dbReference type="InterPro" id="IPR008278">
    <property type="entry name" value="4-PPantetheinyl_Trfase_dom"/>
</dbReference>
<evidence type="ECO:0000256" key="5">
    <source>
        <dbReference type="ARBA" id="ARBA00022842"/>
    </source>
</evidence>
<keyword evidence="3 8" id="KW-0479">Metal-binding</keyword>
<evidence type="ECO:0000313" key="10">
    <source>
        <dbReference type="EMBL" id="MFC4213410.1"/>
    </source>
</evidence>
<reference evidence="11" key="1">
    <citation type="journal article" date="2019" name="Int. J. Syst. Evol. Microbiol.">
        <title>The Global Catalogue of Microorganisms (GCM) 10K type strain sequencing project: providing services to taxonomists for standard genome sequencing and annotation.</title>
        <authorList>
            <consortium name="The Broad Institute Genomics Platform"/>
            <consortium name="The Broad Institute Genome Sequencing Center for Infectious Disease"/>
            <person name="Wu L."/>
            <person name="Ma J."/>
        </authorList>
    </citation>
    <scope>NUCLEOTIDE SEQUENCE [LARGE SCALE GENOMIC DNA]</scope>
    <source>
        <strain evidence="11">CCM 8691</strain>
    </source>
</reference>
<proteinExistence type="inferred from homology"/>
<comment type="subcellular location">
    <subcellularLocation>
        <location evidence="8">Cytoplasm</location>
    </subcellularLocation>
</comment>
<comment type="function">
    <text evidence="8">Transfers the 4'-phosphopantetheine moiety from coenzyme A to a Ser of acyl-carrier-protein.</text>
</comment>
<keyword evidence="8" id="KW-0963">Cytoplasm</keyword>
<keyword evidence="4 8" id="KW-0276">Fatty acid metabolism</keyword>
<protein>
    <recommendedName>
        <fullName evidence="8">Holo-[acyl-carrier-protein] synthase</fullName>
        <shortName evidence="8">Holo-ACP synthase</shortName>
        <ecNumber evidence="8">2.7.8.7</ecNumber>
    </recommendedName>
    <alternativeName>
        <fullName evidence="8">4'-phosphopantetheinyl transferase AcpS</fullName>
    </alternativeName>
</protein>
<dbReference type="NCBIfam" id="TIGR00556">
    <property type="entry name" value="pantethn_trn"/>
    <property type="match status" value="1"/>
</dbReference>
<comment type="caution">
    <text evidence="10">The sequence shown here is derived from an EMBL/GenBank/DDBJ whole genome shotgun (WGS) entry which is preliminary data.</text>
</comment>
<dbReference type="Pfam" id="PF01648">
    <property type="entry name" value="ACPS"/>
    <property type="match status" value="1"/>
</dbReference>
<name>A0ABV8PH75_9SPHI</name>
<dbReference type="InterPro" id="IPR004568">
    <property type="entry name" value="Ppantetheine-prot_Trfase_dom"/>
</dbReference>
<dbReference type="Proteomes" id="UP001595789">
    <property type="component" value="Unassembled WGS sequence"/>
</dbReference>
<evidence type="ECO:0000313" key="11">
    <source>
        <dbReference type="Proteomes" id="UP001595789"/>
    </source>
</evidence>